<dbReference type="PANTHER" id="PTHR43308">
    <property type="entry name" value="OUTER MEMBRANE PROTEIN ALPHA-RELATED"/>
    <property type="match status" value="1"/>
</dbReference>
<dbReference type="OrthoDB" id="2657915at2"/>
<dbReference type="RefSeq" id="WP_125557862.1">
    <property type="nucleotide sequence ID" value="NZ_RBVX01000020.1"/>
</dbReference>
<proteinExistence type="predicted"/>
<feature type="chain" id="PRO_5038382635" evidence="2">
    <location>
        <begin position="26"/>
        <end position="549"/>
    </location>
</feature>
<dbReference type="EMBL" id="RBVX01000020">
    <property type="protein sequence ID" value="RSL31835.1"/>
    <property type="molecule type" value="Genomic_DNA"/>
</dbReference>
<dbReference type="InterPro" id="IPR051465">
    <property type="entry name" value="Cell_Envelope_Struct_Comp"/>
</dbReference>
<gene>
    <name evidence="4" type="ORF">D7Z54_18735</name>
</gene>
<protein>
    <submittedName>
        <fullName evidence="4">S-layer homology domain-containing protein</fullName>
    </submittedName>
</protein>
<name>A0A3R9P360_9BACI</name>
<dbReference type="InterPro" id="IPR001119">
    <property type="entry name" value="SLH_dom"/>
</dbReference>
<comment type="caution">
    <text evidence="4">The sequence shown here is derived from an EMBL/GenBank/DDBJ whole genome shotgun (WGS) entry which is preliminary data.</text>
</comment>
<feature type="domain" description="SLH" evidence="3">
    <location>
        <begin position="90"/>
        <end position="143"/>
    </location>
</feature>
<evidence type="ECO:0000313" key="5">
    <source>
        <dbReference type="Proteomes" id="UP000275076"/>
    </source>
</evidence>
<dbReference type="PROSITE" id="PS51272">
    <property type="entry name" value="SLH"/>
    <property type="match status" value="3"/>
</dbReference>
<dbReference type="PANTHER" id="PTHR43308:SF5">
    <property type="entry name" value="S-LAYER PROTEIN _ PEPTIDOGLYCAN ENDO-BETA-N-ACETYLGLUCOSAMINIDASE"/>
    <property type="match status" value="1"/>
</dbReference>
<feature type="domain" description="SLH" evidence="3">
    <location>
        <begin position="25"/>
        <end position="88"/>
    </location>
</feature>
<sequence>MKKITGVTLSTSLAVSLALPTAAGAQSSFSDISEDFWAKDAINQLEEADIITGYDNGEFRPNSDVTRGQAALMLSEALELDTEDVADPGFSDVASDDEKYDAIAAVAAEGIISGYDDEFKPNEPLTRAQMAKVLAEAYDLSGNGESNFTDISEDYWAYDYIDALAANDIATGDEDNAYRPGETTTRAQFATFIDNTMNDDSSEQEESEEPEMDEEIVSLLEDVVTKQQNVETYTVDGTVGINMELPLTDEELSEEEQELLEDSLNMEMDVRGAYQQDPMVTEMIIEQEIPQFDETVDSVSLATDEASYQYITDAALNGYPEEWQDKYIEMNYEDIFGEEAATDLFDMDEQQEIVDEVYDVLLESFGTEYFELQDSHEAIPEDVEYEQVLSFELSQEDLSEVMTIFEEEVLPKLEPILENPEAAPAINAVTSNIQSLDENGETIEDIGSEEDMEELLENLNLDNFEMHQAINADNHIVYDAGDVTVSYSDEQGEMSVGFDYGIASSNFNEDISFEYGLPESDEEIVTYDELMEWQEEQMEEIEEFEEIEE</sequence>
<evidence type="ECO:0000259" key="3">
    <source>
        <dbReference type="PROSITE" id="PS51272"/>
    </source>
</evidence>
<keyword evidence="5" id="KW-1185">Reference proteome</keyword>
<dbReference type="Proteomes" id="UP000275076">
    <property type="component" value="Unassembled WGS sequence"/>
</dbReference>
<accession>A0A3R9P360</accession>
<evidence type="ECO:0000313" key="4">
    <source>
        <dbReference type="EMBL" id="RSL31835.1"/>
    </source>
</evidence>
<organism evidence="4 5">
    <name type="scientific">Salibacterium salarium</name>
    <dbReference type="NCBI Taxonomy" id="284579"/>
    <lineage>
        <taxon>Bacteria</taxon>
        <taxon>Bacillati</taxon>
        <taxon>Bacillota</taxon>
        <taxon>Bacilli</taxon>
        <taxon>Bacillales</taxon>
        <taxon>Bacillaceae</taxon>
    </lineage>
</organism>
<dbReference type="AlphaFoldDB" id="A0A3R9P360"/>
<reference evidence="4 5" key="1">
    <citation type="submission" date="2018-10" db="EMBL/GenBank/DDBJ databases">
        <title>Draft genome sequence of Bacillus salarius IM0101, isolated from a hypersaline soil in Inner Mongolia, China.</title>
        <authorList>
            <person name="Yamprayoonswat W."/>
            <person name="Boonvisut S."/>
            <person name="Jumpathong W."/>
            <person name="Sittihan S."/>
            <person name="Ruangsuj P."/>
            <person name="Wanthongcharoen S."/>
            <person name="Thongpramul N."/>
            <person name="Pimmason S."/>
            <person name="Yu B."/>
            <person name="Yasawong M."/>
        </authorList>
    </citation>
    <scope>NUCLEOTIDE SEQUENCE [LARGE SCALE GENOMIC DNA]</scope>
    <source>
        <strain evidence="4 5">IM0101</strain>
    </source>
</reference>
<dbReference type="Pfam" id="PF00395">
    <property type="entry name" value="SLH"/>
    <property type="match status" value="3"/>
</dbReference>
<feature type="domain" description="SLH" evidence="3">
    <location>
        <begin position="144"/>
        <end position="207"/>
    </location>
</feature>
<keyword evidence="1 2" id="KW-0732">Signal</keyword>
<evidence type="ECO:0000256" key="1">
    <source>
        <dbReference type="ARBA" id="ARBA00022729"/>
    </source>
</evidence>
<feature type="signal peptide" evidence="2">
    <location>
        <begin position="1"/>
        <end position="25"/>
    </location>
</feature>
<evidence type="ECO:0000256" key="2">
    <source>
        <dbReference type="SAM" id="SignalP"/>
    </source>
</evidence>